<dbReference type="PANTHER" id="PTHR18853:SF9">
    <property type="entry name" value="COILED-COIL DOMAIN-CONTAINING PROTEIN 27"/>
    <property type="match status" value="1"/>
</dbReference>
<dbReference type="SUPFAM" id="SSF103473">
    <property type="entry name" value="MFS general substrate transporter"/>
    <property type="match status" value="1"/>
</dbReference>
<keyword evidence="4" id="KW-1133">Transmembrane helix</keyword>
<dbReference type="AlphaFoldDB" id="G3VW81"/>
<evidence type="ECO:0000256" key="2">
    <source>
        <dbReference type="SAM" id="Coils"/>
    </source>
</evidence>
<reference evidence="5" key="2">
    <citation type="submission" date="2025-08" db="UniProtKB">
        <authorList>
            <consortium name="Ensembl"/>
        </authorList>
    </citation>
    <scope>IDENTIFICATION</scope>
</reference>
<dbReference type="HOGENOM" id="CLU_025625_0_0_1"/>
<dbReference type="GO" id="GO:0016020">
    <property type="term" value="C:membrane"/>
    <property type="evidence" value="ECO:0007669"/>
    <property type="project" value="UniProtKB-SubCell"/>
</dbReference>
<evidence type="ECO:0000256" key="1">
    <source>
        <dbReference type="ARBA" id="ARBA00004141"/>
    </source>
</evidence>
<dbReference type="FunCoup" id="G3VW81">
    <property type="interactions" value="11"/>
</dbReference>
<dbReference type="Proteomes" id="UP000007648">
    <property type="component" value="Unassembled WGS sequence"/>
</dbReference>
<accession>G3VW81</accession>
<gene>
    <name evidence="5" type="primary">CCDC27</name>
</gene>
<name>G3VW81_SARHA</name>
<organism evidence="5 6">
    <name type="scientific">Sarcophilus harrisii</name>
    <name type="common">Tasmanian devil</name>
    <name type="synonym">Sarcophilus laniarius</name>
    <dbReference type="NCBI Taxonomy" id="9305"/>
    <lineage>
        <taxon>Eukaryota</taxon>
        <taxon>Metazoa</taxon>
        <taxon>Chordata</taxon>
        <taxon>Craniata</taxon>
        <taxon>Vertebrata</taxon>
        <taxon>Euteleostomi</taxon>
        <taxon>Mammalia</taxon>
        <taxon>Metatheria</taxon>
        <taxon>Dasyuromorphia</taxon>
        <taxon>Dasyuridae</taxon>
        <taxon>Sarcophilus</taxon>
    </lineage>
</organism>
<feature type="coiled-coil region" evidence="2">
    <location>
        <begin position="559"/>
        <end position="683"/>
    </location>
</feature>
<comment type="subcellular location">
    <subcellularLocation>
        <location evidence="1">Membrane</location>
        <topology evidence="1">Multi-pass membrane protein</topology>
    </subcellularLocation>
</comment>
<evidence type="ECO:0000313" key="6">
    <source>
        <dbReference type="Proteomes" id="UP000007648"/>
    </source>
</evidence>
<reference evidence="5" key="3">
    <citation type="submission" date="2025-09" db="UniProtKB">
        <authorList>
            <consortium name="Ensembl"/>
        </authorList>
    </citation>
    <scope>IDENTIFICATION</scope>
</reference>
<dbReference type="InterPro" id="IPR036259">
    <property type="entry name" value="MFS_trans_sf"/>
</dbReference>
<feature type="transmembrane region" description="Helical" evidence="4">
    <location>
        <begin position="524"/>
        <end position="547"/>
    </location>
</feature>
<dbReference type="InterPro" id="IPR052642">
    <property type="entry name" value="CC-FHA_domain"/>
</dbReference>
<proteinExistence type="predicted"/>
<sequence>MIPAKFKDGPRRQHRSSSTVAKGFHNLWEVSSRNIKTPSSLTSSFLLSKDSSSYSRIKEEIVKELPSPAGNVYSRTSAEKDNTEVVSNVITCGTGYLPVMQELQRAFLMRAECPRFSNKSTSTTQWGPGLVSISDLPSGTYFKNINYENWKMTDDTSFSDILKSMQKERELTYSKSAYEFQTLRQSEESPSVQTVMKSSQTRKMPWYATVIQEKDRHLLMMKDEISRLTALEDACLRKDEELAQLKKEVKELQKQLQILSEAQKIDVYLKREPSGEIRDISDALDRKEDLEPQATQMAPETKTRKETKIYRGEKMQQRSFPEESKEGGSKVCVEPLPSLLSVELSQVSVSGSVMREEEDVQKSIQEDSLVAEKVRKPPHFPDEGSVEAESKVAEEEEKISEEEAEEIDYIDRELEEVLMAKINEYEQINEELQAELEITRNEYSIIAVPLSSLSHFPPKPLLLLFPSLSFFLFSFSSFCPSIHLPPLFSFFFSYSLFLFSLFLLSFSSFLPLLSLFPSHPYYPLLYFLSLVLSLLLFFFPFWLLFLFSPLFSFTLSGTILSLQRQVDFQESQLQKTTLEKENLQKELRERKAQLQAMSDKFASLREERKREEMMGIIEKDNLNLRQHVSELEFELRKREDVISEYDNKINKLQAQVNSDENQMQHQEKLYEELQSRYEEMQLSEQQYRVLLENSQVRLERLRSKVMQAAFSATGIKSPATEITDNDILEALQRIINERLDFYQQLKQKGVKVPPLHQSEVVSSSKGKKK</sequence>
<dbReference type="PANTHER" id="PTHR18853">
    <property type="entry name" value="FORKHEAD-ASSOCIATED DOMAIN-CONTAINING PROTEIN 1-RELATED"/>
    <property type="match status" value="1"/>
</dbReference>
<feature type="compositionally biased region" description="Basic and acidic residues" evidence="3">
    <location>
        <begin position="376"/>
        <end position="393"/>
    </location>
</feature>
<dbReference type="eggNOG" id="ENOG502RXSM">
    <property type="taxonomic scope" value="Eukaryota"/>
</dbReference>
<protein>
    <recommendedName>
        <fullName evidence="7">Coiled-coil domain containing 27</fullName>
    </recommendedName>
</protein>
<keyword evidence="4" id="KW-0472">Membrane</keyword>
<dbReference type="InParanoid" id="G3VW81"/>
<dbReference type="Ensembl" id="ENSSHAT00000007498.2">
    <property type="protein sequence ID" value="ENSSHAP00000007436.2"/>
    <property type="gene ID" value="ENSSHAG00000006463.2"/>
</dbReference>
<reference evidence="5 6" key="1">
    <citation type="journal article" date="2011" name="Proc. Natl. Acad. Sci. U.S.A.">
        <title>Genetic diversity and population structure of the endangered marsupial Sarcophilus harrisii (Tasmanian devil).</title>
        <authorList>
            <person name="Miller W."/>
            <person name="Hayes V.M."/>
            <person name="Ratan A."/>
            <person name="Petersen D.C."/>
            <person name="Wittekindt N.E."/>
            <person name="Miller J."/>
            <person name="Walenz B."/>
            <person name="Knight J."/>
            <person name="Qi J."/>
            <person name="Zhao F."/>
            <person name="Wang Q."/>
            <person name="Bedoya-Reina O.C."/>
            <person name="Katiyar N."/>
            <person name="Tomsho L.P."/>
            <person name="Kasson L.M."/>
            <person name="Hardie R.A."/>
            <person name="Woodbridge P."/>
            <person name="Tindall E.A."/>
            <person name="Bertelsen M.F."/>
            <person name="Dixon D."/>
            <person name="Pyecroft S."/>
            <person name="Helgen K.M."/>
            <person name="Lesk A.M."/>
            <person name="Pringle T.H."/>
            <person name="Patterson N."/>
            <person name="Zhang Y."/>
            <person name="Kreiss A."/>
            <person name="Woods G.M."/>
            <person name="Jones M.E."/>
            <person name="Schuster S.C."/>
        </authorList>
    </citation>
    <scope>NUCLEOTIDE SEQUENCE [LARGE SCALE GENOMIC DNA]</scope>
</reference>
<feature type="region of interest" description="Disordered" evidence="3">
    <location>
        <begin position="376"/>
        <end position="404"/>
    </location>
</feature>
<evidence type="ECO:0008006" key="7">
    <source>
        <dbReference type="Google" id="ProtNLM"/>
    </source>
</evidence>
<dbReference type="STRING" id="9305.ENSSHAP00000007436"/>
<feature type="compositionally biased region" description="Acidic residues" evidence="3">
    <location>
        <begin position="394"/>
        <end position="404"/>
    </location>
</feature>
<dbReference type="GeneTree" id="ENSGT00940000154171"/>
<evidence type="ECO:0000256" key="4">
    <source>
        <dbReference type="SAM" id="Phobius"/>
    </source>
</evidence>
<keyword evidence="2" id="KW-0175">Coiled coil</keyword>
<keyword evidence="6" id="KW-1185">Reference proteome</keyword>
<evidence type="ECO:0000313" key="5">
    <source>
        <dbReference type="Ensembl" id="ENSSHAP00000007436.2"/>
    </source>
</evidence>
<evidence type="ECO:0000256" key="3">
    <source>
        <dbReference type="SAM" id="MobiDB-lite"/>
    </source>
</evidence>
<feature type="coiled-coil region" evidence="2">
    <location>
        <begin position="228"/>
        <end position="262"/>
    </location>
</feature>
<feature type="transmembrane region" description="Helical" evidence="4">
    <location>
        <begin position="491"/>
        <end position="512"/>
    </location>
</feature>
<keyword evidence="4" id="KW-0812">Transmembrane</keyword>